<dbReference type="PANTHER" id="PTHR13932:SF5">
    <property type="entry name" value="RADICAL S-ADENOSYL METHIONINE DOMAIN-CONTAINING PROTEIN 1, MITOCHONDRIAL"/>
    <property type="match status" value="1"/>
</dbReference>
<name>A0ABV8BP20_9PSEU</name>
<dbReference type="CDD" id="cd01335">
    <property type="entry name" value="Radical_SAM"/>
    <property type="match status" value="1"/>
</dbReference>
<protein>
    <recommendedName>
        <fullName evidence="1">Heme chaperone HemW</fullName>
    </recommendedName>
</protein>
<proteinExistence type="predicted"/>
<dbReference type="Proteomes" id="UP001595690">
    <property type="component" value="Unassembled WGS sequence"/>
</dbReference>
<dbReference type="SUPFAM" id="SSF102114">
    <property type="entry name" value="Radical SAM enzymes"/>
    <property type="match status" value="1"/>
</dbReference>
<dbReference type="RefSeq" id="WP_382369668.1">
    <property type="nucleotide sequence ID" value="NZ_JBHRZI010000008.1"/>
</dbReference>
<dbReference type="InterPro" id="IPR034505">
    <property type="entry name" value="Coproporphyrinogen-III_oxidase"/>
</dbReference>
<dbReference type="InterPro" id="IPR006638">
    <property type="entry name" value="Elp3/MiaA/NifB-like_rSAM"/>
</dbReference>
<keyword evidence="4" id="KW-1185">Reference proteome</keyword>
<dbReference type="PROSITE" id="PS51918">
    <property type="entry name" value="RADICAL_SAM"/>
    <property type="match status" value="1"/>
</dbReference>
<dbReference type="SFLD" id="SFLDG01082">
    <property type="entry name" value="B12-binding_domain_containing"/>
    <property type="match status" value="1"/>
</dbReference>
<dbReference type="Pfam" id="PF04055">
    <property type="entry name" value="Radical_SAM"/>
    <property type="match status" value="1"/>
</dbReference>
<dbReference type="PANTHER" id="PTHR13932">
    <property type="entry name" value="COPROPORPHYRINIGEN III OXIDASE"/>
    <property type="match status" value="1"/>
</dbReference>
<dbReference type="Gene3D" id="3.80.30.20">
    <property type="entry name" value="tm_1862 like domain"/>
    <property type="match status" value="1"/>
</dbReference>
<reference evidence="4" key="1">
    <citation type="journal article" date="2019" name="Int. J. Syst. Evol. Microbiol.">
        <title>The Global Catalogue of Microorganisms (GCM) 10K type strain sequencing project: providing services to taxonomists for standard genome sequencing and annotation.</title>
        <authorList>
            <consortium name="The Broad Institute Genomics Platform"/>
            <consortium name="The Broad Institute Genome Sequencing Center for Infectious Disease"/>
            <person name="Wu L."/>
            <person name="Ma J."/>
        </authorList>
    </citation>
    <scope>NUCLEOTIDE SEQUENCE [LARGE SCALE GENOMIC DNA]</scope>
    <source>
        <strain evidence="4">CGMCC 4.7405</strain>
    </source>
</reference>
<gene>
    <name evidence="3" type="ORF">ACFOWZ_05425</name>
</gene>
<evidence type="ECO:0000256" key="1">
    <source>
        <dbReference type="ARBA" id="ARBA00017228"/>
    </source>
</evidence>
<dbReference type="InterPro" id="IPR058240">
    <property type="entry name" value="rSAM_sf"/>
</dbReference>
<evidence type="ECO:0000313" key="4">
    <source>
        <dbReference type="Proteomes" id="UP001595690"/>
    </source>
</evidence>
<dbReference type="InterPro" id="IPR007197">
    <property type="entry name" value="rSAM"/>
</dbReference>
<sequence>MDSVLTHEEPRVWAALQDPANAHLLDYVTEDPFGAHVFPGNVPGYGVDDFLTDLSDQLTGTAPIHLWSYIPTCAYKCRFCQYPVVLVKGGRAEEKLSQWVDWNIREAELWLRRVPELKDAPVGEFNVFGGTPSLLPEKDIRRLLGFYRENFGFTADTTIRFEGDPSTFTPAKLEALRELGCTKLSSGVQSFDDDVLRECGREHTAQMCVDFVRNAQIAGFEWVSIDLMYGLLDQTVDSVKRDLDVVLENEITAVVCTKLHLKSYAETRTGVAGEQPAPWQLPRYREKLVRDGHFWPSLRQQYRMREVLTDGLRAAGYTEHPTMYFARDGLGPEKWKSIMVDQDKQEAEVAIGLGGSSSCRASEAITDVNWKNYAQAVEAGRVPLGSATGFDATAQEARAVKMALSTLQPVRSDLHRARYGRSLHDSPWREKFGSLAERGLVSVDPGGVSLTEDGEVLVEAIINTEL</sequence>
<feature type="domain" description="Radical SAM core" evidence="2">
    <location>
        <begin position="58"/>
        <end position="305"/>
    </location>
</feature>
<dbReference type="InterPro" id="IPR023404">
    <property type="entry name" value="rSAM_horseshoe"/>
</dbReference>
<comment type="caution">
    <text evidence="3">The sequence shown here is derived from an EMBL/GenBank/DDBJ whole genome shotgun (WGS) entry which is preliminary data.</text>
</comment>
<dbReference type="EMBL" id="JBHRZI010000008">
    <property type="protein sequence ID" value="MFC3890907.1"/>
    <property type="molecule type" value="Genomic_DNA"/>
</dbReference>
<organism evidence="3 4">
    <name type="scientific">Lentzea rhizosphaerae</name>
    <dbReference type="NCBI Taxonomy" id="2041025"/>
    <lineage>
        <taxon>Bacteria</taxon>
        <taxon>Bacillati</taxon>
        <taxon>Actinomycetota</taxon>
        <taxon>Actinomycetes</taxon>
        <taxon>Pseudonocardiales</taxon>
        <taxon>Pseudonocardiaceae</taxon>
        <taxon>Lentzea</taxon>
    </lineage>
</organism>
<evidence type="ECO:0000259" key="2">
    <source>
        <dbReference type="PROSITE" id="PS51918"/>
    </source>
</evidence>
<evidence type="ECO:0000313" key="3">
    <source>
        <dbReference type="EMBL" id="MFC3890907.1"/>
    </source>
</evidence>
<dbReference type="SFLD" id="SFLDG01065">
    <property type="entry name" value="anaerobic_coproporphyrinogen-I"/>
    <property type="match status" value="1"/>
</dbReference>
<dbReference type="SFLD" id="SFLDS00029">
    <property type="entry name" value="Radical_SAM"/>
    <property type="match status" value="1"/>
</dbReference>
<dbReference type="SMART" id="SM00729">
    <property type="entry name" value="Elp3"/>
    <property type="match status" value="1"/>
</dbReference>
<accession>A0ABV8BP20</accession>